<dbReference type="GO" id="GO:0016491">
    <property type="term" value="F:oxidoreductase activity"/>
    <property type="evidence" value="ECO:0007669"/>
    <property type="project" value="InterPro"/>
</dbReference>
<dbReference type="InterPro" id="IPR050712">
    <property type="entry name" value="NAD(P)H-dep_reductase"/>
</dbReference>
<dbReference type="GO" id="GO:0010181">
    <property type="term" value="F:FMN binding"/>
    <property type="evidence" value="ECO:0007669"/>
    <property type="project" value="TreeGrafter"/>
</dbReference>
<dbReference type="Gene3D" id="3.40.50.360">
    <property type="match status" value="1"/>
</dbReference>
<keyword evidence="3" id="KW-1185">Reference proteome</keyword>
<proteinExistence type="predicted"/>
<dbReference type="InterPro" id="IPR029039">
    <property type="entry name" value="Flavoprotein-like_sf"/>
</dbReference>
<gene>
    <name evidence="2" type="primary">LOT6</name>
    <name evidence="2" type="ORF">C8034_v005926</name>
</gene>
<sequence>MSQNKLVAVITTSTRTPRIGPKVADVVKTIIGKDAADNGIELGSVDVASFNLPIYDESVVPAQVPALARFSHAHSIAWSGEIARYDGYILVVPEYNWGVAGATKSAIDYLYNEWIGKPAAVVSYGIAGGRRASEQVGGTLEGMKLRVAATRPALSFAGGAGPDLVAAMGHGEIGDESRKSWETDGSGDILKAFAELRGLLEEPPRPKTQS</sequence>
<dbReference type="InterPro" id="IPR005025">
    <property type="entry name" value="FMN_Rdtase-like_dom"/>
</dbReference>
<dbReference type="EMBL" id="QAPF01000241">
    <property type="protein sequence ID" value="TEA12677.1"/>
    <property type="molecule type" value="Genomic_DNA"/>
</dbReference>
<protein>
    <submittedName>
        <fullName evidence="2">NAD(P)H-dependent FMN reductase LOT6</fullName>
    </submittedName>
</protein>
<dbReference type="GO" id="GO:0005829">
    <property type="term" value="C:cytosol"/>
    <property type="evidence" value="ECO:0007669"/>
    <property type="project" value="TreeGrafter"/>
</dbReference>
<name>A0A4R8T6P1_9PEZI</name>
<evidence type="ECO:0000313" key="2">
    <source>
        <dbReference type="EMBL" id="TEA12677.1"/>
    </source>
</evidence>
<evidence type="ECO:0000259" key="1">
    <source>
        <dbReference type="Pfam" id="PF03358"/>
    </source>
</evidence>
<feature type="domain" description="NADPH-dependent FMN reductase-like" evidence="1">
    <location>
        <begin position="7"/>
        <end position="147"/>
    </location>
</feature>
<accession>A0A4R8T6P1</accession>
<reference evidence="2 3" key="1">
    <citation type="submission" date="2018-11" db="EMBL/GenBank/DDBJ databases">
        <title>Genome sequence and assembly of Colletotrichum sidae.</title>
        <authorList>
            <person name="Gan P."/>
            <person name="Shirasu K."/>
        </authorList>
    </citation>
    <scope>NUCLEOTIDE SEQUENCE [LARGE SCALE GENOMIC DNA]</scope>
    <source>
        <strain evidence="2 3">CBS 518.97</strain>
    </source>
</reference>
<dbReference type="SUPFAM" id="SSF52218">
    <property type="entry name" value="Flavoproteins"/>
    <property type="match status" value="1"/>
</dbReference>
<organism evidence="2 3">
    <name type="scientific">Colletotrichum sidae</name>
    <dbReference type="NCBI Taxonomy" id="1347389"/>
    <lineage>
        <taxon>Eukaryota</taxon>
        <taxon>Fungi</taxon>
        <taxon>Dikarya</taxon>
        <taxon>Ascomycota</taxon>
        <taxon>Pezizomycotina</taxon>
        <taxon>Sordariomycetes</taxon>
        <taxon>Hypocreomycetidae</taxon>
        <taxon>Glomerellales</taxon>
        <taxon>Glomerellaceae</taxon>
        <taxon>Colletotrichum</taxon>
        <taxon>Colletotrichum orbiculare species complex</taxon>
    </lineage>
</organism>
<evidence type="ECO:0000313" key="3">
    <source>
        <dbReference type="Proteomes" id="UP000295604"/>
    </source>
</evidence>
<dbReference type="Proteomes" id="UP000295604">
    <property type="component" value="Unassembled WGS sequence"/>
</dbReference>
<dbReference type="PANTHER" id="PTHR30543">
    <property type="entry name" value="CHROMATE REDUCTASE"/>
    <property type="match status" value="1"/>
</dbReference>
<dbReference type="AlphaFoldDB" id="A0A4R8T6P1"/>
<dbReference type="Pfam" id="PF03358">
    <property type="entry name" value="FMN_red"/>
    <property type="match status" value="1"/>
</dbReference>
<dbReference type="PANTHER" id="PTHR30543:SF21">
    <property type="entry name" value="NAD(P)H-DEPENDENT FMN REDUCTASE LOT6"/>
    <property type="match status" value="1"/>
</dbReference>
<comment type="caution">
    <text evidence="2">The sequence shown here is derived from an EMBL/GenBank/DDBJ whole genome shotgun (WGS) entry which is preliminary data.</text>
</comment>